<protein>
    <submittedName>
        <fullName evidence="5">STIP</fullName>
    </submittedName>
</protein>
<dbReference type="InterPro" id="IPR045211">
    <property type="entry name" value="TFP11/STIP/Ntr1"/>
</dbReference>
<keyword evidence="2" id="KW-0747">Spliceosome</keyword>
<dbReference type="AlphaFoldDB" id="A1XDC3"/>
<dbReference type="InterPro" id="IPR000467">
    <property type="entry name" value="G_patch_dom"/>
</dbReference>
<dbReference type="EMBL" id="DQ342056">
    <property type="protein sequence ID" value="ABC69948.1"/>
    <property type="molecule type" value="mRNA"/>
</dbReference>
<feature type="compositionally biased region" description="Polar residues" evidence="3">
    <location>
        <begin position="28"/>
        <end position="41"/>
    </location>
</feature>
<dbReference type="SMR" id="A1XDC3"/>
<name>A1XDC3_PHYSO</name>
<dbReference type="PANTHER" id="PTHR23329">
    <property type="entry name" value="TUFTELIN-INTERACTING PROTEIN 11-RELATED"/>
    <property type="match status" value="1"/>
</dbReference>
<comment type="similarity">
    <text evidence="1 2">Belongs to the TFP11/STIP family.</text>
</comment>
<reference evidence="5" key="1">
    <citation type="journal article" date="2007" name="Exp. Cell Res.">
        <title>Characterization of STIP, a multi-domain nuclear protein, highly conserved in metazoans, and essential for embryogenesis in Caenorhabditis elegans.</title>
        <authorList>
            <person name="Ji Q."/>
            <person name="Huang C.H."/>
            <person name="Peng J."/>
            <person name="Hashmi S."/>
            <person name="Ye T."/>
            <person name="Chen Y."/>
        </authorList>
    </citation>
    <scope>NUCLEOTIDE SEQUENCE</scope>
</reference>
<dbReference type="RefSeq" id="XP_009519097.1">
    <property type="nucleotide sequence ID" value="XM_009520802.1"/>
</dbReference>
<keyword evidence="2" id="KW-0507">mRNA processing</keyword>
<sequence length="817" mass="91251">MASSGGGMSNADFARMFRKEARQEGADQDTSTQPDASSPTSAEPELNPMQAAARRRRQEMEPETSDAAADEASGGSGIGFGSGTGLGSSSGSGLGFRPSSGSGMGLGADEKKDPAVRPVKSKTFGWEKHTTGFGTKMLAKMGFKGRLGKKEDGVSATIAVKMRPAQMGIGFGDFVEASNLKQNRKLQKELKGETVEDEEAAGAAAGAVEDDSLWRKRKVVAGRRKHKRAAELTQEAHDMKKQKRSDVVLDMRGPSVRVLSDVKAAYDVDPQRVEAAKPKLGDELIYNVRMVVNLAQGKIYDLTQKIDMNTETVAAMKKEAKMIKAQLNVDDVRLQHMQAMVEQMKALDKLREQVLEEQSVELMLSHLRTVRRSFPLEFDAHKLQQLVPSICMPPLRALLMESDLLEQKSGEAVVQQLRLVQSFLTELPSKKAAKDASASASVLPVIRENTLAEGDDLYNFILEETLWPAMVQCVTVDWKAKSAPTDCVDAFLRFRPYLSSEFEEAFLNQLVLARLKKECHRWDPRSDTIPIHEWLLPWLPYLGSAMKSLYPDIRLALASALNQWHPSDLSVFAVLSPWRELWGEREYGKFTHRHIVRKLTRCLHREFEINPENQSLEALTWVLAWKDHLPDRQFIALLEGEFFPKWLKVLRKWVSGSPNLIELEKWYCGWKLLFAKNKLATNERLLVHFHGALTLLQVATESVGVPHDSKPPVPELNGSAAMNYQDALALARDEEVKESPVREAKSSPRSVSRSTVSLKDVIENLAISHNLTFMPKGFHDGQQVYAFGKHQIIIEQGVVFMEESKGAFKPVDLEQLL</sequence>
<dbReference type="KEGG" id="psoj:PHYSODRAFT_324988"/>
<dbReference type="PIRSF" id="PIRSF017706">
    <property type="entry name" value="TFIP11"/>
    <property type="match status" value="1"/>
</dbReference>
<dbReference type="SMART" id="SM00443">
    <property type="entry name" value="G_patch"/>
    <property type="match status" value="1"/>
</dbReference>
<dbReference type="Pfam" id="PF07842">
    <property type="entry name" value="GCFC"/>
    <property type="match status" value="1"/>
</dbReference>
<keyword evidence="2" id="KW-0508">mRNA splicing</keyword>
<comment type="subcellular location">
    <subcellularLocation>
        <location evidence="2">Nucleus</location>
    </subcellularLocation>
</comment>
<proteinExistence type="evidence at transcript level"/>
<dbReference type="HOGENOM" id="CLU_007977_3_0_1"/>
<feature type="compositionally biased region" description="Gly residues" evidence="3">
    <location>
        <begin position="74"/>
        <end position="94"/>
    </location>
</feature>
<dbReference type="OrthoDB" id="29523at2759"/>
<accession>A1XDC3</accession>
<dbReference type="VEuPathDB" id="FungiDB:PHYSODRAFT_324988"/>
<dbReference type="Pfam" id="PF01585">
    <property type="entry name" value="G-patch"/>
    <property type="match status" value="1"/>
</dbReference>
<evidence type="ECO:0000256" key="1">
    <source>
        <dbReference type="ARBA" id="ARBA00010900"/>
    </source>
</evidence>
<evidence type="ECO:0000256" key="2">
    <source>
        <dbReference type="PIRNR" id="PIRNR017706"/>
    </source>
</evidence>
<evidence type="ECO:0000259" key="4">
    <source>
        <dbReference type="SMART" id="SM00443"/>
    </source>
</evidence>
<dbReference type="InterPro" id="IPR024933">
    <property type="entry name" value="TFP11"/>
</dbReference>
<feature type="compositionally biased region" description="Basic and acidic residues" evidence="3">
    <location>
        <begin position="15"/>
        <end position="25"/>
    </location>
</feature>
<keyword evidence="2" id="KW-0539">Nucleus</keyword>
<dbReference type="GO" id="GO:0003676">
    <property type="term" value="F:nucleic acid binding"/>
    <property type="evidence" value="ECO:0007669"/>
    <property type="project" value="InterPro"/>
</dbReference>
<dbReference type="GeneID" id="20645199"/>
<evidence type="ECO:0000256" key="3">
    <source>
        <dbReference type="SAM" id="MobiDB-lite"/>
    </source>
</evidence>
<dbReference type="PANTHER" id="PTHR23329:SF1">
    <property type="entry name" value="TUFTELIN-INTERACTING PROTEIN 11"/>
    <property type="match status" value="1"/>
</dbReference>
<dbReference type="OMA" id="CEQDIIQ"/>
<dbReference type="InterPro" id="IPR022783">
    <property type="entry name" value="GCFC_dom"/>
</dbReference>
<dbReference type="GO" id="GO:0000390">
    <property type="term" value="P:spliceosomal complex disassembly"/>
    <property type="evidence" value="ECO:0007669"/>
    <property type="project" value="InterPro"/>
</dbReference>
<organism evidence="5">
    <name type="scientific">Phytophthora sojae</name>
    <name type="common">Soybean stem and root rot agent</name>
    <name type="synonym">Phytophthora megasperma f. sp. glycines</name>
    <dbReference type="NCBI Taxonomy" id="67593"/>
    <lineage>
        <taxon>Eukaryota</taxon>
        <taxon>Sar</taxon>
        <taxon>Stramenopiles</taxon>
        <taxon>Oomycota</taxon>
        <taxon>Peronosporomycetes</taxon>
        <taxon>Peronosporales</taxon>
        <taxon>Peronosporaceae</taxon>
        <taxon>Phytophthora</taxon>
    </lineage>
</organism>
<feature type="region of interest" description="Disordered" evidence="3">
    <location>
        <begin position="1"/>
        <end position="119"/>
    </location>
</feature>
<feature type="domain" description="G-patch" evidence="4">
    <location>
        <begin position="128"/>
        <end position="172"/>
    </location>
</feature>
<dbReference type="GO" id="GO:0071008">
    <property type="term" value="C:U2-type post-mRNA release spliceosomal complex"/>
    <property type="evidence" value="ECO:0007669"/>
    <property type="project" value="TreeGrafter"/>
</dbReference>
<evidence type="ECO:0000313" key="5">
    <source>
        <dbReference type="EMBL" id="ABC69948.1"/>
    </source>
</evidence>